<accession>A0A5C2RKB2</accession>
<gene>
    <name evidence="4" type="ORF">L227DRAFT_568860</name>
</gene>
<keyword evidence="5" id="KW-1185">Reference proteome</keyword>
<name>A0A5C2RKB2_9APHY</name>
<evidence type="ECO:0000313" key="5">
    <source>
        <dbReference type="Proteomes" id="UP000313359"/>
    </source>
</evidence>
<keyword evidence="1" id="KW-0479">Metal-binding</keyword>
<keyword evidence="1" id="KW-0862">Zinc</keyword>
<dbReference type="AlphaFoldDB" id="A0A5C2RKB2"/>
<feature type="non-terminal residue" evidence="4">
    <location>
        <position position="377"/>
    </location>
</feature>
<feature type="non-terminal residue" evidence="4">
    <location>
        <position position="1"/>
    </location>
</feature>
<dbReference type="GO" id="GO:0008270">
    <property type="term" value="F:zinc ion binding"/>
    <property type="evidence" value="ECO:0007669"/>
    <property type="project" value="UniProtKB-KW"/>
</dbReference>
<dbReference type="EMBL" id="ML122494">
    <property type="protein sequence ID" value="RPD52038.1"/>
    <property type="molecule type" value="Genomic_DNA"/>
</dbReference>
<feature type="domain" description="SWIM-type" evidence="3">
    <location>
        <begin position="264"/>
        <end position="296"/>
    </location>
</feature>
<feature type="region of interest" description="Disordered" evidence="2">
    <location>
        <begin position="99"/>
        <end position="124"/>
    </location>
</feature>
<dbReference type="OrthoDB" id="93019at2759"/>
<sequence length="377" mass="44238">FHVVQAITRWDCDNGDRGSPLQLGMEVKVQIIFLFRDLQRCRSWDEWPVEKDKFLESLRRVIMSQTEEPAEGTADSEEIAASLRPAHPNAAVPSLPTVQTKAQSAGPIGASNIKQKSSRRRARANDRPRCEVQWDYVRSYFEDNWFIEDWIPAFTDIGLPSDQSRDGPWNTNNWVERAFRTFDGVFLEARENKRIDRLVMIILNDFLTFYRHWQPEDRQANRRILELNYRAYQIWETDLVIPNQDGTYNVYEPANDTKPTELWPNVSLNPVRCTCESFRQTGKACMHLKAAELYKFNGPVSKWLEVESKSERRSARSYKQSKKSRGLPRERKMWSDDHYWEQMDKIYKRLKDEEERQAILARAASLRQGIPALSSQQ</sequence>
<dbReference type="InterPro" id="IPR007527">
    <property type="entry name" value="Znf_SWIM"/>
</dbReference>
<dbReference type="PROSITE" id="PS50966">
    <property type="entry name" value="ZF_SWIM"/>
    <property type="match status" value="1"/>
</dbReference>
<organism evidence="4 5">
    <name type="scientific">Lentinus tigrinus ALCF2SS1-6</name>
    <dbReference type="NCBI Taxonomy" id="1328759"/>
    <lineage>
        <taxon>Eukaryota</taxon>
        <taxon>Fungi</taxon>
        <taxon>Dikarya</taxon>
        <taxon>Basidiomycota</taxon>
        <taxon>Agaricomycotina</taxon>
        <taxon>Agaricomycetes</taxon>
        <taxon>Polyporales</taxon>
        <taxon>Polyporaceae</taxon>
        <taxon>Lentinus</taxon>
    </lineage>
</organism>
<reference evidence="4" key="1">
    <citation type="journal article" date="2018" name="Genome Biol. Evol.">
        <title>Genomics and development of Lentinus tigrinus, a white-rot wood-decaying mushroom with dimorphic fruiting bodies.</title>
        <authorList>
            <person name="Wu B."/>
            <person name="Xu Z."/>
            <person name="Knudson A."/>
            <person name="Carlson A."/>
            <person name="Chen N."/>
            <person name="Kovaka S."/>
            <person name="LaButti K."/>
            <person name="Lipzen A."/>
            <person name="Pennachio C."/>
            <person name="Riley R."/>
            <person name="Schakwitz W."/>
            <person name="Umezawa K."/>
            <person name="Ohm R.A."/>
            <person name="Grigoriev I.V."/>
            <person name="Nagy L.G."/>
            <person name="Gibbons J."/>
            <person name="Hibbett D."/>
        </authorList>
    </citation>
    <scope>NUCLEOTIDE SEQUENCE [LARGE SCALE GENOMIC DNA]</scope>
    <source>
        <strain evidence="4">ALCF2SS1-6</strain>
    </source>
</reference>
<keyword evidence="1" id="KW-0863">Zinc-finger</keyword>
<evidence type="ECO:0000256" key="2">
    <source>
        <dbReference type="SAM" id="MobiDB-lite"/>
    </source>
</evidence>
<evidence type="ECO:0000313" key="4">
    <source>
        <dbReference type="EMBL" id="RPD52038.1"/>
    </source>
</evidence>
<dbReference type="Proteomes" id="UP000313359">
    <property type="component" value="Unassembled WGS sequence"/>
</dbReference>
<evidence type="ECO:0000256" key="1">
    <source>
        <dbReference type="PROSITE-ProRule" id="PRU00325"/>
    </source>
</evidence>
<protein>
    <recommendedName>
        <fullName evidence="3">SWIM-type domain-containing protein</fullName>
    </recommendedName>
</protein>
<proteinExistence type="predicted"/>
<evidence type="ECO:0000259" key="3">
    <source>
        <dbReference type="PROSITE" id="PS50966"/>
    </source>
</evidence>